<dbReference type="SUPFAM" id="SSF48452">
    <property type="entry name" value="TPR-like"/>
    <property type="match status" value="1"/>
</dbReference>
<dbReference type="InterPro" id="IPR058240">
    <property type="entry name" value="rSAM_sf"/>
</dbReference>
<evidence type="ECO:0000313" key="10">
    <source>
        <dbReference type="EMBL" id="MEN7430000.1"/>
    </source>
</evidence>
<evidence type="ECO:0000259" key="8">
    <source>
        <dbReference type="PROSITE" id="PS51332"/>
    </source>
</evidence>
<evidence type="ECO:0000313" key="11">
    <source>
        <dbReference type="Proteomes" id="UP001405405"/>
    </source>
</evidence>
<dbReference type="SFLD" id="SFLDG01123">
    <property type="entry name" value="methyltransferase_(Class_B)"/>
    <property type="match status" value="1"/>
</dbReference>
<dbReference type="PROSITE" id="PS51332">
    <property type="entry name" value="B12_BINDING"/>
    <property type="match status" value="1"/>
</dbReference>
<evidence type="ECO:0000256" key="1">
    <source>
        <dbReference type="ARBA" id="ARBA00001966"/>
    </source>
</evidence>
<name>A0ABV0CFP0_9NEIS</name>
<feature type="domain" description="B12-binding" evidence="8">
    <location>
        <begin position="22"/>
        <end position="178"/>
    </location>
</feature>
<keyword evidence="11" id="KW-1185">Reference proteome</keyword>
<dbReference type="InterPro" id="IPR006158">
    <property type="entry name" value="Cobalamin-bd"/>
</dbReference>
<dbReference type="SMART" id="SM00729">
    <property type="entry name" value="Elp3"/>
    <property type="match status" value="1"/>
</dbReference>
<dbReference type="SFLD" id="SFLDS00029">
    <property type="entry name" value="Radical_SAM"/>
    <property type="match status" value="1"/>
</dbReference>
<dbReference type="InterPro" id="IPR023404">
    <property type="entry name" value="rSAM_horseshoe"/>
</dbReference>
<keyword evidence="2" id="KW-0489">Methyltransferase</keyword>
<comment type="caution">
    <text evidence="10">The sequence shown here is derived from an EMBL/GenBank/DDBJ whole genome shotgun (WGS) entry which is preliminary data.</text>
</comment>
<dbReference type="SUPFAM" id="SSF102114">
    <property type="entry name" value="Radical SAM enzymes"/>
    <property type="match status" value="1"/>
</dbReference>
<proteinExistence type="predicted"/>
<keyword evidence="3" id="KW-0808">Transferase</keyword>
<keyword evidence="7" id="KW-0411">Iron-sulfur</keyword>
<dbReference type="InterPro" id="IPR051198">
    <property type="entry name" value="BchE-like"/>
</dbReference>
<evidence type="ECO:0000256" key="7">
    <source>
        <dbReference type="ARBA" id="ARBA00023014"/>
    </source>
</evidence>
<dbReference type="PROSITE" id="PS51918">
    <property type="entry name" value="RADICAL_SAM"/>
    <property type="match status" value="1"/>
</dbReference>
<dbReference type="Pfam" id="PF04055">
    <property type="entry name" value="Radical_SAM"/>
    <property type="match status" value="1"/>
</dbReference>
<dbReference type="Pfam" id="PF02310">
    <property type="entry name" value="B12-binding"/>
    <property type="match status" value="1"/>
</dbReference>
<dbReference type="Gene3D" id="3.80.30.20">
    <property type="entry name" value="tm_1862 like domain"/>
    <property type="match status" value="1"/>
</dbReference>
<keyword evidence="4" id="KW-0949">S-adenosyl-L-methionine</keyword>
<keyword evidence="5" id="KW-0479">Metal-binding</keyword>
<evidence type="ECO:0000256" key="2">
    <source>
        <dbReference type="ARBA" id="ARBA00022603"/>
    </source>
</evidence>
<dbReference type="PANTHER" id="PTHR43409">
    <property type="entry name" value="ANAEROBIC MAGNESIUM-PROTOPORPHYRIN IX MONOMETHYL ESTER CYCLASE-RELATED"/>
    <property type="match status" value="1"/>
</dbReference>
<comment type="cofactor">
    <cofactor evidence="1">
        <name>[4Fe-4S] cluster</name>
        <dbReference type="ChEBI" id="CHEBI:49883"/>
    </cofactor>
</comment>
<dbReference type="InterPro" id="IPR036724">
    <property type="entry name" value="Cobalamin-bd_sf"/>
</dbReference>
<keyword evidence="6" id="KW-0408">Iron</keyword>
<dbReference type="Gene3D" id="1.25.40.10">
    <property type="entry name" value="Tetratricopeptide repeat domain"/>
    <property type="match status" value="1"/>
</dbReference>
<dbReference type="InterPro" id="IPR011990">
    <property type="entry name" value="TPR-like_helical_dom_sf"/>
</dbReference>
<dbReference type="SUPFAM" id="SSF52242">
    <property type="entry name" value="Cobalamin (vitamin B12)-binding domain"/>
    <property type="match status" value="1"/>
</dbReference>
<dbReference type="SFLD" id="SFLDG01082">
    <property type="entry name" value="B12-binding_domain_containing"/>
    <property type="match status" value="1"/>
</dbReference>
<gene>
    <name evidence="10" type="ORF">VA599_04535</name>
</gene>
<protein>
    <submittedName>
        <fullName evidence="10">Radical SAM protein</fullName>
    </submittedName>
</protein>
<evidence type="ECO:0000256" key="4">
    <source>
        <dbReference type="ARBA" id="ARBA00022691"/>
    </source>
</evidence>
<reference evidence="10 11" key="1">
    <citation type="submission" date="2023-12" db="EMBL/GenBank/DDBJ databases">
        <title>Chromobacterium sp. strain TRC.1.1.SA producing antimicrobial pigment.</title>
        <authorList>
            <person name="Verma N."/>
            <person name="Choksket S."/>
            <person name="Pinnaka A.K."/>
            <person name="Korpole S."/>
        </authorList>
    </citation>
    <scope>NUCLEOTIDE SEQUENCE [LARGE SCALE GENOMIC DNA]</scope>
    <source>
        <strain evidence="10 11">TRC1.1.SA</strain>
    </source>
</reference>
<sequence>MKKLLFVVPMHISWDSFTKPEYYNVQLAKGDGKVYNIPRTDLPLGPLSISAYLKKFLSLDVKLIDFNAEVNALDAVPFDCFEALCRHFFQQIKDFEPDFVGISSLFSPSFPNFMDCGRVAKEVWPDSIVVGGGNIPTNSYEQIYRDMGCTFFDGLCFGEGEKPMLHLLESDDPRGFLANSDTWITRGKVMGEELFAPKHDFIDDLDEIPFFDYDLCDIDKHEINQVVASYHNLDKTRGFHVMTSRGCPFLCTFCASHRTHGRSMRYHSLARVQEDFTRLVEKYDAATVIFQDDHLMADSDRVYKILEIVKSLKLHSVYQNGLTLYALDRPMLEAFWDAGVRHLVLPVESGSEKVLKKQMRKPLKMKISERVARDCRDLGIYTNTNILIGMPGETKEDLEEARHNLREIASNWFNIACASPIVGSEIHDISKEKGYIKINDLGSDYRTAVINTEDFSAEFIQEYQYFMNLDLNFVHNYDIRCGNYAWAERGLKNVLRLKSDHALAHYYLAKCYREWGRADEAELHYASYLESIKNPFWGRWAWIFGLEGINPADWSEEHYGLLAEVLVSPAMADVDDAQIIAASA</sequence>
<dbReference type="CDD" id="cd01335">
    <property type="entry name" value="Radical_SAM"/>
    <property type="match status" value="1"/>
</dbReference>
<organism evidence="10 11">
    <name type="scientific">Chromobacterium indicum</name>
    <dbReference type="NCBI Taxonomy" id="3110228"/>
    <lineage>
        <taxon>Bacteria</taxon>
        <taxon>Pseudomonadati</taxon>
        <taxon>Pseudomonadota</taxon>
        <taxon>Betaproteobacteria</taxon>
        <taxon>Neisseriales</taxon>
        <taxon>Chromobacteriaceae</taxon>
        <taxon>Chromobacterium</taxon>
    </lineage>
</organism>
<evidence type="ECO:0000256" key="3">
    <source>
        <dbReference type="ARBA" id="ARBA00022679"/>
    </source>
</evidence>
<evidence type="ECO:0000256" key="5">
    <source>
        <dbReference type="ARBA" id="ARBA00022723"/>
    </source>
</evidence>
<dbReference type="Gene3D" id="3.40.50.280">
    <property type="entry name" value="Cobalamin-binding domain"/>
    <property type="match status" value="1"/>
</dbReference>
<evidence type="ECO:0000259" key="9">
    <source>
        <dbReference type="PROSITE" id="PS51918"/>
    </source>
</evidence>
<feature type="domain" description="Radical SAM core" evidence="9">
    <location>
        <begin position="233"/>
        <end position="448"/>
    </location>
</feature>
<dbReference type="InterPro" id="IPR007197">
    <property type="entry name" value="rSAM"/>
</dbReference>
<dbReference type="EMBL" id="JAYFSJ010000002">
    <property type="protein sequence ID" value="MEN7430000.1"/>
    <property type="molecule type" value="Genomic_DNA"/>
</dbReference>
<dbReference type="RefSeq" id="WP_346787774.1">
    <property type="nucleotide sequence ID" value="NZ_JAYFSJ010000002.1"/>
</dbReference>
<accession>A0ABV0CFP0</accession>
<dbReference type="PANTHER" id="PTHR43409:SF7">
    <property type="entry name" value="BLL1977 PROTEIN"/>
    <property type="match status" value="1"/>
</dbReference>
<dbReference type="InterPro" id="IPR006638">
    <property type="entry name" value="Elp3/MiaA/NifB-like_rSAM"/>
</dbReference>
<evidence type="ECO:0000256" key="6">
    <source>
        <dbReference type="ARBA" id="ARBA00023004"/>
    </source>
</evidence>
<dbReference type="InterPro" id="IPR034466">
    <property type="entry name" value="Methyltransferase_Class_B"/>
</dbReference>
<dbReference type="Proteomes" id="UP001405405">
    <property type="component" value="Unassembled WGS sequence"/>
</dbReference>